<proteinExistence type="predicted"/>
<dbReference type="Proteomes" id="UP001631957">
    <property type="component" value="Unassembled WGS sequence"/>
</dbReference>
<dbReference type="EMBL" id="JBJVNI010000211">
    <property type="protein sequence ID" value="MFM9616205.1"/>
    <property type="molecule type" value="Genomic_DNA"/>
</dbReference>
<dbReference type="SUPFAM" id="SSF81345">
    <property type="entry name" value="ABC transporter involved in vitamin B12 uptake, BtuC"/>
    <property type="match status" value="1"/>
</dbReference>
<reference evidence="5 6" key="1">
    <citation type="submission" date="2024-12" db="EMBL/GenBank/DDBJ databases">
        <title>Forecasting of Potato common scab and diversities of Pathogenic streptomyces spp. in china.</title>
        <authorList>
            <person name="Handique U."/>
            <person name="Wu J."/>
        </authorList>
    </citation>
    <scope>NUCLEOTIDE SEQUENCE [LARGE SCALE GENOMIC DNA]</scope>
    <source>
        <strain evidence="5 6">ZRIMU1530</strain>
    </source>
</reference>
<gene>
    <name evidence="5" type="ORF">ACKI18_47425</name>
</gene>
<evidence type="ECO:0000256" key="3">
    <source>
        <dbReference type="ARBA" id="ARBA00022989"/>
    </source>
</evidence>
<name>A0ABW9I794_9ACTN</name>
<keyword evidence="3" id="KW-1133">Transmembrane helix</keyword>
<keyword evidence="6" id="KW-1185">Reference proteome</keyword>
<evidence type="ECO:0000256" key="1">
    <source>
        <dbReference type="ARBA" id="ARBA00004141"/>
    </source>
</evidence>
<dbReference type="Gene3D" id="1.10.3470.10">
    <property type="entry name" value="ABC transporter involved in vitamin B12 uptake, BtuC"/>
    <property type="match status" value="1"/>
</dbReference>
<comment type="subcellular location">
    <subcellularLocation>
        <location evidence="1">Membrane</location>
        <topology evidence="1">Multi-pass membrane protein</topology>
    </subcellularLocation>
</comment>
<organism evidence="5 6">
    <name type="scientific">Streptomyces niveiscabiei</name>
    <dbReference type="NCBI Taxonomy" id="164115"/>
    <lineage>
        <taxon>Bacteria</taxon>
        <taxon>Bacillati</taxon>
        <taxon>Actinomycetota</taxon>
        <taxon>Actinomycetes</taxon>
        <taxon>Kitasatosporales</taxon>
        <taxon>Streptomycetaceae</taxon>
        <taxon>Streptomyces</taxon>
    </lineage>
</organism>
<comment type="caution">
    <text evidence="5">The sequence shown here is derived from an EMBL/GenBank/DDBJ whole genome shotgun (WGS) entry which is preliminary data.</text>
</comment>
<protein>
    <submittedName>
        <fullName evidence="5">Uncharacterized protein</fullName>
    </submittedName>
</protein>
<keyword evidence="2" id="KW-0812">Transmembrane</keyword>
<evidence type="ECO:0000256" key="2">
    <source>
        <dbReference type="ARBA" id="ARBA00022692"/>
    </source>
</evidence>
<dbReference type="InterPro" id="IPR037294">
    <property type="entry name" value="ABC_BtuC-like"/>
</dbReference>
<accession>A0ABW9I794</accession>
<evidence type="ECO:0000313" key="5">
    <source>
        <dbReference type="EMBL" id="MFM9616205.1"/>
    </source>
</evidence>
<evidence type="ECO:0000256" key="4">
    <source>
        <dbReference type="ARBA" id="ARBA00023136"/>
    </source>
</evidence>
<keyword evidence="4" id="KW-0472">Membrane</keyword>
<evidence type="ECO:0000313" key="6">
    <source>
        <dbReference type="Proteomes" id="UP001631957"/>
    </source>
</evidence>
<sequence>MAWGAAFGALLLSLADQALQALGPSLDLPTGTITSLIGAGLLLWMLPRLRTGHDPRARSEPASIRLGRPWLL</sequence>
<feature type="non-terminal residue" evidence="5">
    <location>
        <position position="72"/>
    </location>
</feature>